<protein>
    <submittedName>
        <fullName evidence="1">Uncharacterized protein</fullName>
    </submittedName>
</protein>
<sequence>MMFLFARHSDKPLKSLISMAHKGNHICLYRFSFIYVMNDLCEDAYICPIYAMYCTTESAIYVMELTVMKCL</sequence>
<dbReference type="EMBL" id="QRTF01000016">
    <property type="protein sequence ID" value="RGQ49370.1"/>
    <property type="molecule type" value="Genomic_DNA"/>
</dbReference>
<accession>A0A3R5Y3G3</accession>
<dbReference type="Proteomes" id="UP000283738">
    <property type="component" value="Unassembled WGS sequence"/>
</dbReference>
<gene>
    <name evidence="1" type="ORF">DWY96_08750</name>
</gene>
<reference evidence="1 2" key="1">
    <citation type="submission" date="2018-08" db="EMBL/GenBank/DDBJ databases">
        <title>A genome reference for cultivated species of the human gut microbiota.</title>
        <authorList>
            <person name="Zou Y."/>
            <person name="Xue W."/>
            <person name="Luo G."/>
        </authorList>
    </citation>
    <scope>NUCLEOTIDE SEQUENCE [LARGE SCALE GENOMIC DNA]</scope>
    <source>
        <strain evidence="1 2">AF28-15</strain>
    </source>
</reference>
<name>A0A3R5Y3G3_9FIRM</name>
<proteinExistence type="predicted"/>
<dbReference type="AlphaFoldDB" id="A0A3R5Y3G3"/>
<comment type="caution">
    <text evidence="1">The sequence shown here is derived from an EMBL/GenBank/DDBJ whole genome shotgun (WGS) entry which is preliminary data.</text>
</comment>
<evidence type="ECO:0000313" key="2">
    <source>
        <dbReference type="Proteomes" id="UP000283738"/>
    </source>
</evidence>
<organism evidence="1 2">
    <name type="scientific">Roseburia inulinivorans</name>
    <dbReference type="NCBI Taxonomy" id="360807"/>
    <lineage>
        <taxon>Bacteria</taxon>
        <taxon>Bacillati</taxon>
        <taxon>Bacillota</taxon>
        <taxon>Clostridia</taxon>
        <taxon>Lachnospirales</taxon>
        <taxon>Lachnospiraceae</taxon>
        <taxon>Roseburia</taxon>
    </lineage>
</organism>
<evidence type="ECO:0000313" key="1">
    <source>
        <dbReference type="EMBL" id="RGQ49370.1"/>
    </source>
</evidence>